<feature type="domain" description="DUF7580" evidence="1">
    <location>
        <begin position="369"/>
        <end position="616"/>
    </location>
</feature>
<dbReference type="PANTHER" id="PTHR35186:SF4">
    <property type="entry name" value="PRION-INHIBITION AND PROPAGATION HELO DOMAIN-CONTAINING PROTEIN"/>
    <property type="match status" value="1"/>
</dbReference>
<dbReference type="AlphaFoldDB" id="A0A8H3PIJ6"/>
<comment type="caution">
    <text evidence="2">The sequence shown here is derived from an EMBL/GenBank/DDBJ whole genome shotgun (WGS) entry which is preliminary data.</text>
</comment>
<dbReference type="InterPro" id="IPR056002">
    <property type="entry name" value="DUF7580"/>
</dbReference>
<keyword evidence="3" id="KW-1185">Reference proteome</keyword>
<evidence type="ECO:0000313" key="3">
    <source>
        <dbReference type="Proteomes" id="UP000664203"/>
    </source>
</evidence>
<dbReference type="EMBL" id="CAJPDR010000634">
    <property type="protein sequence ID" value="CAF9941075.1"/>
    <property type="molecule type" value="Genomic_DNA"/>
</dbReference>
<evidence type="ECO:0000259" key="1">
    <source>
        <dbReference type="Pfam" id="PF24476"/>
    </source>
</evidence>
<proteinExistence type="predicted"/>
<name>A0A8H3PIJ6_9LECA</name>
<dbReference type="OrthoDB" id="3565018at2759"/>
<dbReference type="Pfam" id="PF24476">
    <property type="entry name" value="DUF7580"/>
    <property type="match status" value="1"/>
</dbReference>
<sequence>MSGIEIAGLVLGSFPIILNCLDYYREGFEPLEDWWNFRTHFIAFIDDIRHQMMRYNENIIRLLDPIVADTDSLTTLVRDAKDPRWIDGSLARLLEQRLASEHERFFRIIRRMEEEVRELKRFLGIKDGAVHWIRSDGQRPWEWHMKRFQFSFSKGKTKKVKTLATRNQELQEILGYSERVIPIADKRKTSGPVALFDKMCQHACAMHNALVRSWKCSNRTCRTHQANLCLQAETKTMSFNVIFVLDDEQESLPEPRKQEVTIRPVKEDATAPLAPTEQFTHVQQAESFTAIQESFKDTKSNKDMPGFTRLLSKAPIRTQPVLSYGKGNILSSLSKGGKQVRSATPTPAIIIGQEQAQNLEIAPPASSNVPSQRIANLCSSLRNCPDPNLGIIVDEFDRQFQLLGPGNSNPASVAPKSARLIPLPKILDAYYQASMEIARHRRFEMAVHIASALLHIHTSPWLSSRWSKHQFFFLADAQNLYSDYPYVSQMFMPSVTDPRMAENSLNPPPSIPEEETRACLFTVGVIILELVFGHNIEACSFRHLYYGSDNQPNDQTEVCTARKWSQKVLGECGIEIADVVRRCLDCSFGPRPDLKDKRFREAVYDGVIRPLADHLKIWQVTMP</sequence>
<gene>
    <name evidence="2" type="ORF">ALECFALPRED_008986</name>
</gene>
<organism evidence="2 3">
    <name type="scientific">Alectoria fallacina</name>
    <dbReference type="NCBI Taxonomy" id="1903189"/>
    <lineage>
        <taxon>Eukaryota</taxon>
        <taxon>Fungi</taxon>
        <taxon>Dikarya</taxon>
        <taxon>Ascomycota</taxon>
        <taxon>Pezizomycotina</taxon>
        <taxon>Lecanoromycetes</taxon>
        <taxon>OSLEUM clade</taxon>
        <taxon>Lecanoromycetidae</taxon>
        <taxon>Lecanorales</taxon>
        <taxon>Lecanorineae</taxon>
        <taxon>Parmeliaceae</taxon>
        <taxon>Alectoria</taxon>
    </lineage>
</organism>
<reference evidence="2" key="1">
    <citation type="submission" date="2021-03" db="EMBL/GenBank/DDBJ databases">
        <authorList>
            <person name="Tagirdzhanova G."/>
        </authorList>
    </citation>
    <scope>NUCLEOTIDE SEQUENCE</scope>
</reference>
<evidence type="ECO:0000313" key="2">
    <source>
        <dbReference type="EMBL" id="CAF9941075.1"/>
    </source>
</evidence>
<accession>A0A8H3PIJ6</accession>
<dbReference type="PANTHER" id="PTHR35186">
    <property type="entry name" value="ANK_REP_REGION DOMAIN-CONTAINING PROTEIN"/>
    <property type="match status" value="1"/>
</dbReference>
<protein>
    <recommendedName>
        <fullName evidence="1">DUF7580 domain-containing protein</fullName>
    </recommendedName>
</protein>
<dbReference type="Proteomes" id="UP000664203">
    <property type="component" value="Unassembled WGS sequence"/>
</dbReference>